<feature type="region of interest" description="Disordered" evidence="5">
    <location>
        <begin position="66"/>
        <end position="95"/>
    </location>
</feature>
<evidence type="ECO:0000256" key="5">
    <source>
        <dbReference type="SAM" id="MobiDB-lite"/>
    </source>
</evidence>
<feature type="domain" description="Rhodanese" evidence="8">
    <location>
        <begin position="289"/>
        <end position="431"/>
    </location>
</feature>
<reference evidence="9" key="1">
    <citation type="submission" date="2021-06" db="EMBL/GenBank/DDBJ databases">
        <authorList>
            <person name="Kallberg Y."/>
            <person name="Tangrot J."/>
            <person name="Rosling A."/>
        </authorList>
    </citation>
    <scope>NUCLEOTIDE SEQUENCE</scope>
    <source>
        <strain evidence="9">87-6 pot B 2015</strain>
    </source>
</reference>
<evidence type="ECO:0000256" key="4">
    <source>
        <dbReference type="ARBA" id="ARBA00022912"/>
    </source>
</evidence>
<dbReference type="InterPro" id="IPR000387">
    <property type="entry name" value="Tyr_Pase_dom"/>
</dbReference>
<name>A0A9N9F891_FUNMO</name>
<feature type="compositionally biased region" description="Polar residues" evidence="5">
    <location>
        <begin position="15"/>
        <end position="30"/>
    </location>
</feature>
<evidence type="ECO:0000259" key="8">
    <source>
        <dbReference type="PROSITE" id="PS50206"/>
    </source>
</evidence>
<feature type="compositionally biased region" description="Polar residues" evidence="5">
    <location>
        <begin position="113"/>
        <end position="125"/>
    </location>
</feature>
<feature type="domain" description="Tyrosine-protein phosphatase" evidence="6">
    <location>
        <begin position="574"/>
        <end position="720"/>
    </location>
</feature>
<dbReference type="GO" id="GO:0005737">
    <property type="term" value="C:cytoplasm"/>
    <property type="evidence" value="ECO:0007669"/>
    <property type="project" value="TreeGrafter"/>
</dbReference>
<dbReference type="InterPro" id="IPR029021">
    <property type="entry name" value="Prot-tyrosine_phosphatase-like"/>
</dbReference>
<feature type="compositionally biased region" description="Acidic residues" evidence="5">
    <location>
        <begin position="443"/>
        <end position="454"/>
    </location>
</feature>
<keyword evidence="10" id="KW-1185">Reference proteome</keyword>
<comment type="similarity">
    <text evidence="1">Belongs to the protein-tyrosine phosphatase family. Non-receptor class dual specificity subfamily.</text>
</comment>
<dbReference type="CDD" id="cd14498">
    <property type="entry name" value="DSP"/>
    <property type="match status" value="1"/>
</dbReference>
<evidence type="ECO:0000256" key="3">
    <source>
        <dbReference type="ARBA" id="ARBA00022801"/>
    </source>
</evidence>
<evidence type="ECO:0000259" key="6">
    <source>
        <dbReference type="PROSITE" id="PS50054"/>
    </source>
</evidence>
<keyword evidence="4" id="KW-0904">Protein phosphatase</keyword>
<dbReference type="EMBL" id="CAJVPP010000839">
    <property type="protein sequence ID" value="CAG8516230.1"/>
    <property type="molecule type" value="Genomic_DNA"/>
</dbReference>
<proteinExistence type="inferred from homology"/>
<dbReference type="GO" id="GO:0004725">
    <property type="term" value="F:protein tyrosine phosphatase activity"/>
    <property type="evidence" value="ECO:0007669"/>
    <property type="project" value="UniProtKB-EC"/>
</dbReference>
<dbReference type="InterPro" id="IPR001763">
    <property type="entry name" value="Rhodanese-like_dom"/>
</dbReference>
<evidence type="ECO:0000256" key="1">
    <source>
        <dbReference type="ARBA" id="ARBA00008601"/>
    </source>
</evidence>
<dbReference type="GO" id="GO:0043409">
    <property type="term" value="P:negative regulation of MAPK cascade"/>
    <property type="evidence" value="ECO:0007669"/>
    <property type="project" value="TreeGrafter"/>
</dbReference>
<feature type="region of interest" description="Disordered" evidence="5">
    <location>
        <begin position="1"/>
        <end position="37"/>
    </location>
</feature>
<evidence type="ECO:0000259" key="7">
    <source>
        <dbReference type="PROSITE" id="PS50056"/>
    </source>
</evidence>
<feature type="region of interest" description="Disordered" evidence="5">
    <location>
        <begin position="113"/>
        <end position="180"/>
    </location>
</feature>
<feature type="compositionally biased region" description="Low complexity" evidence="5">
    <location>
        <begin position="129"/>
        <end position="147"/>
    </location>
</feature>
<dbReference type="PANTHER" id="PTHR10159:SF530">
    <property type="entry name" value="DUAL SPECIFICITY PROTEIN PHOSPHATASE DDB_G0271350-RELATED"/>
    <property type="match status" value="1"/>
</dbReference>
<dbReference type="InterPro" id="IPR020422">
    <property type="entry name" value="TYR_PHOSPHATASE_DUAL_dom"/>
</dbReference>
<dbReference type="InterPro" id="IPR036873">
    <property type="entry name" value="Rhodanese-like_dom_sf"/>
</dbReference>
<evidence type="ECO:0000256" key="2">
    <source>
        <dbReference type="ARBA" id="ARBA00013064"/>
    </source>
</evidence>
<keyword evidence="3" id="KW-0378">Hydrolase</keyword>
<dbReference type="SUPFAM" id="SSF52821">
    <property type="entry name" value="Rhodanese/Cell cycle control phosphatase"/>
    <property type="match status" value="1"/>
</dbReference>
<dbReference type="EC" id="3.1.3.48" evidence="2"/>
<dbReference type="Gene3D" id="3.90.190.10">
    <property type="entry name" value="Protein tyrosine phosphatase superfamily"/>
    <property type="match status" value="1"/>
</dbReference>
<dbReference type="PROSITE" id="PS50054">
    <property type="entry name" value="TYR_PHOSPHATASE_DUAL"/>
    <property type="match status" value="1"/>
</dbReference>
<sequence>MNSTASSQTNQSTADLTQQTFENEGFSTTAEKGGGFLDNTFKMTGYRKRRLSKLPAPVIIPPPSPIITAPSPVSPTKSDSFIDLPSPKTPQSPTKRFVLKPITALTAAFQRTTLTGRRSNSSTSFLKFPKSQSNNNPKSPKPASSPQSPKPPKSPKLLHRKGSSGSIRKRSESPTSPAVATAASFLSPNVTQSPSNASKPSFLFGKSFSLSVNTSIQSSAPKSPSKLGKLNLKLQKSPSPCRKALPMVPSELAERLRESSSRSAKVEDECLRYYYDENDCSIIRPTITRSPKPILIDVRNLPLYQDDHIRDSFNVNLPTLLIKRYRRGNMSNFSLDSFITTPEGRDKYLDTINEDGGKFHHDVIIYDETMDEKDKVSPGWTLLSVLERSMLNYHSSSSSDSIDEKIEIPRGRVYWLRGGFEAFRSWDQRGEFIVTGSDVGSSDNDDGNSMEFDQEQQQGTNLVRRDSLFSVNTERNSLRRKKSGRQPKPEQISPPSSDTIVETNNIEPAEVSRERRPSNGLQYLFTPSSGKFGESLSLYPTCSYGVHDYPNGNQFDPVSPITPPPLTHPEAAFVVSTIIPGFLYLGPEITKEEEVDELKTKGVKRILNMAFECDDCLRLKEKFDRYLKLNVKDSVEEDVENGLNVAVDFIERAQNDNAPIYVHCKAGKSRSVTAVLAYLIKSRNWTLKHAYDYVMDRRSGICPNIGFVAELMRVEEVVLGIKRNCGAVTEFDLRRKEDMMDMEGVEPLGKAPKTAYF</sequence>
<gene>
    <name evidence="9" type="ORF">FMOSSE_LOCUS4795</name>
</gene>
<accession>A0A9N9F891</accession>
<feature type="compositionally biased region" description="Polar residues" evidence="5">
    <location>
        <begin position="493"/>
        <end position="502"/>
    </location>
</feature>
<dbReference type="AlphaFoldDB" id="A0A9N9F891"/>
<feature type="domain" description="Tyrosine specific protein phosphatases" evidence="7">
    <location>
        <begin position="640"/>
        <end position="701"/>
    </location>
</feature>
<dbReference type="PANTHER" id="PTHR10159">
    <property type="entry name" value="DUAL SPECIFICITY PROTEIN PHOSPHATASE"/>
    <property type="match status" value="1"/>
</dbReference>
<protein>
    <recommendedName>
        <fullName evidence="2">protein-tyrosine-phosphatase</fullName>
        <ecNumber evidence="2">3.1.3.48</ecNumber>
    </recommendedName>
</protein>
<feature type="region of interest" description="Disordered" evidence="5">
    <location>
        <begin position="436"/>
        <end position="502"/>
    </location>
</feature>
<evidence type="ECO:0000313" key="9">
    <source>
        <dbReference type="EMBL" id="CAG8516230.1"/>
    </source>
</evidence>
<organism evidence="9 10">
    <name type="scientific">Funneliformis mosseae</name>
    <name type="common">Endomycorrhizal fungus</name>
    <name type="synonym">Glomus mosseae</name>
    <dbReference type="NCBI Taxonomy" id="27381"/>
    <lineage>
        <taxon>Eukaryota</taxon>
        <taxon>Fungi</taxon>
        <taxon>Fungi incertae sedis</taxon>
        <taxon>Mucoromycota</taxon>
        <taxon>Glomeromycotina</taxon>
        <taxon>Glomeromycetes</taxon>
        <taxon>Glomerales</taxon>
        <taxon>Glomeraceae</taxon>
        <taxon>Funneliformis</taxon>
    </lineage>
</organism>
<dbReference type="Pfam" id="PF00782">
    <property type="entry name" value="DSPc"/>
    <property type="match status" value="1"/>
</dbReference>
<dbReference type="SMART" id="SM00195">
    <property type="entry name" value="DSPc"/>
    <property type="match status" value="1"/>
</dbReference>
<dbReference type="PROSITE" id="PS50056">
    <property type="entry name" value="TYR_PHOSPHATASE_2"/>
    <property type="match status" value="1"/>
</dbReference>
<comment type="caution">
    <text evidence="9">The sequence shown here is derived from an EMBL/GenBank/DDBJ whole genome shotgun (WGS) entry which is preliminary data.</text>
</comment>
<dbReference type="Gene3D" id="3.40.250.10">
    <property type="entry name" value="Rhodanese-like domain"/>
    <property type="match status" value="1"/>
</dbReference>
<feature type="compositionally biased region" description="Low complexity" evidence="5">
    <location>
        <begin position="66"/>
        <end position="76"/>
    </location>
</feature>
<dbReference type="SUPFAM" id="SSF52799">
    <property type="entry name" value="(Phosphotyrosine protein) phosphatases II"/>
    <property type="match status" value="1"/>
</dbReference>
<dbReference type="Proteomes" id="UP000789375">
    <property type="component" value="Unassembled WGS sequence"/>
</dbReference>
<dbReference type="InterPro" id="IPR000340">
    <property type="entry name" value="Dual-sp_phosphatase_cat-dom"/>
</dbReference>
<dbReference type="PROSITE" id="PS50206">
    <property type="entry name" value="RHODANESE_3"/>
    <property type="match status" value="1"/>
</dbReference>
<evidence type="ECO:0000313" key="10">
    <source>
        <dbReference type="Proteomes" id="UP000789375"/>
    </source>
</evidence>
<feature type="compositionally biased region" description="Low complexity" evidence="5">
    <location>
        <begin position="1"/>
        <end position="14"/>
    </location>
</feature>